<evidence type="ECO:0000313" key="2">
    <source>
        <dbReference type="Proteomes" id="UP000663879"/>
    </source>
</evidence>
<dbReference type="InterPro" id="IPR050410">
    <property type="entry name" value="CCR4/nocturin_mRNA_transcr"/>
</dbReference>
<dbReference type="GO" id="GO:0005739">
    <property type="term" value="C:mitochondrion"/>
    <property type="evidence" value="ECO:0007669"/>
    <property type="project" value="TreeGrafter"/>
</dbReference>
<dbReference type="GO" id="GO:0000288">
    <property type="term" value="P:nuclear-transcribed mRNA catabolic process, deadenylation-dependent decay"/>
    <property type="evidence" value="ECO:0007669"/>
    <property type="project" value="TreeGrafter"/>
</dbReference>
<reference evidence="1" key="1">
    <citation type="submission" date="2021-02" db="EMBL/GenBank/DDBJ databases">
        <authorList>
            <person name="Nowell W R."/>
        </authorList>
    </citation>
    <scope>NUCLEOTIDE SEQUENCE</scope>
    <source>
        <strain evidence="1">Ploen Becks lab</strain>
    </source>
</reference>
<comment type="caution">
    <text evidence="1">The sequence shown here is derived from an EMBL/GenBank/DDBJ whole genome shotgun (WGS) entry which is preliminary data.</text>
</comment>
<protein>
    <recommendedName>
        <fullName evidence="3">Endonuclease/exonuclease/phosphatase domain-containing protein</fullName>
    </recommendedName>
</protein>
<dbReference type="SUPFAM" id="SSF56219">
    <property type="entry name" value="DNase I-like"/>
    <property type="match status" value="1"/>
</dbReference>
<dbReference type="InterPro" id="IPR036691">
    <property type="entry name" value="Endo/exonu/phosph_ase_sf"/>
</dbReference>
<dbReference type="Gene3D" id="3.60.10.10">
    <property type="entry name" value="Endonuclease/exonuclease/phosphatase"/>
    <property type="match status" value="1"/>
</dbReference>
<gene>
    <name evidence="1" type="ORF">OXX778_LOCUS4753</name>
</gene>
<sequence length="604" mass="71663">MLRVRTDDKNKRLSISFLCTVYKNIQLEINSRRPYDETLEKTFRKIAQRYAKHLRALLQRDKTFLENQRIKKNRDKIEYLDEAISLIVSRLNLIDSDLIQKNFSLYDSNNQPVSLEAQNYNAWKENCIFKNKEQEYKVYVNLPYIKKISLAKVSIAGFPTVARLLFESDEPNPELIRQKSLFKWYSSENASEEQIKLLKKYKNTRKYPQIINEIKWNLIDEGISKMKIIPSENLENRLIKIECYPRDNTREGFFVQTVSDDKVLEKLDKEKMPMTDRHQLTKYYLNSNFLRVMSYNILAYCYTDSLVDNEYKYCDFKYLNFDYRRPLLLHEISNYNCDVIFLQECNSEFVFNDLNVCMPHYECLFNEKSGLTAEGEAILIRSDKLRLVKSYEINFAQEFKSNKAFKEMRHKFSKTKKLLINEKGNILQVALVEFVEIPGNYLIVANTHLYFHPTGDFVRLIQTIISLQFLQDLKLSLYRDKYVKKVNILFAGDFNSTPNSCSIKYILNEKVNLETLKTDEKISLEDYDLSHSLKLTTFSENKPTSFGKEFEGVLDYIFYENEILQLTREIPFPPIEKIREFVSIPNKYVPSDHLALIYEYFLKI</sequence>
<evidence type="ECO:0000313" key="1">
    <source>
        <dbReference type="EMBL" id="CAF0767130.1"/>
    </source>
</evidence>
<proteinExistence type="predicted"/>
<dbReference type="GO" id="GO:0000175">
    <property type="term" value="F:3'-5'-RNA exonuclease activity"/>
    <property type="evidence" value="ECO:0007669"/>
    <property type="project" value="TreeGrafter"/>
</dbReference>
<evidence type="ECO:0008006" key="3">
    <source>
        <dbReference type="Google" id="ProtNLM"/>
    </source>
</evidence>
<name>A0A813QHC1_9BILA</name>
<dbReference type="AlphaFoldDB" id="A0A813QHC1"/>
<keyword evidence="2" id="KW-1185">Reference proteome</keyword>
<dbReference type="OrthoDB" id="412787at2759"/>
<dbReference type="EMBL" id="CAJNOC010000483">
    <property type="protein sequence ID" value="CAF0767130.1"/>
    <property type="molecule type" value="Genomic_DNA"/>
</dbReference>
<dbReference type="PANTHER" id="PTHR12121:SF37">
    <property type="entry name" value="2',5'-PHOSPHODIESTERASE 12"/>
    <property type="match status" value="1"/>
</dbReference>
<organism evidence="1 2">
    <name type="scientific">Brachionus calyciflorus</name>
    <dbReference type="NCBI Taxonomy" id="104777"/>
    <lineage>
        <taxon>Eukaryota</taxon>
        <taxon>Metazoa</taxon>
        <taxon>Spiralia</taxon>
        <taxon>Gnathifera</taxon>
        <taxon>Rotifera</taxon>
        <taxon>Eurotatoria</taxon>
        <taxon>Monogononta</taxon>
        <taxon>Pseudotrocha</taxon>
        <taxon>Ploima</taxon>
        <taxon>Brachionidae</taxon>
        <taxon>Brachionus</taxon>
    </lineage>
</organism>
<accession>A0A813QHC1</accession>
<dbReference type="Proteomes" id="UP000663879">
    <property type="component" value="Unassembled WGS sequence"/>
</dbReference>
<dbReference type="PANTHER" id="PTHR12121">
    <property type="entry name" value="CARBON CATABOLITE REPRESSOR PROTEIN 4"/>
    <property type="match status" value="1"/>
</dbReference>